<keyword evidence="5" id="KW-1185">Reference proteome</keyword>
<feature type="coiled-coil region" evidence="1">
    <location>
        <begin position="76"/>
        <end position="103"/>
    </location>
</feature>
<keyword evidence="3" id="KW-0812">Transmembrane</keyword>
<sequence>MMTFFRQYLWLWVILGIIFVSVMISLIFVLINKWINEQGKLRILQLDRAATGFNIQSNKYEQRNPDGDTPALPPRTQFLKAEAQSYENLAEETTEDEHDYEEAANDVHKYEQNADDDHDYEEATNNVHNYEQNAVGDHDYEQNADDDHDYEENVDGEHDYEQDMNGMLSNAQSLDGLSDYVKVEDEVMILLPPPPYQDPNPADSISMASYDDIGGEDDDDGEDYDDVA</sequence>
<feature type="transmembrane region" description="Helical" evidence="3">
    <location>
        <begin position="12"/>
        <end position="32"/>
    </location>
</feature>
<dbReference type="EMBL" id="CAWUFR010000074">
    <property type="protein sequence ID" value="CAK6964551.1"/>
    <property type="molecule type" value="Genomic_DNA"/>
</dbReference>
<keyword evidence="3" id="KW-0472">Membrane</keyword>
<dbReference type="GO" id="GO:0001772">
    <property type="term" value="C:immunological synapse"/>
    <property type="evidence" value="ECO:0007669"/>
    <property type="project" value="InterPro"/>
</dbReference>
<protein>
    <submittedName>
        <fullName evidence="4">Uncharacterized protein LOC116056118 isoform X1</fullName>
    </submittedName>
</protein>
<comment type="caution">
    <text evidence="4">The sequence shown here is derived from an EMBL/GenBank/DDBJ whole genome shotgun (WGS) entry which is preliminary data.</text>
</comment>
<keyword evidence="3" id="KW-1133">Transmembrane helix</keyword>
<organism evidence="4 5">
    <name type="scientific">Scomber scombrus</name>
    <name type="common">Atlantic mackerel</name>
    <name type="synonym">Scomber vernalis</name>
    <dbReference type="NCBI Taxonomy" id="13677"/>
    <lineage>
        <taxon>Eukaryota</taxon>
        <taxon>Metazoa</taxon>
        <taxon>Chordata</taxon>
        <taxon>Craniata</taxon>
        <taxon>Vertebrata</taxon>
        <taxon>Euteleostomi</taxon>
        <taxon>Actinopterygii</taxon>
        <taxon>Neopterygii</taxon>
        <taxon>Teleostei</taxon>
        <taxon>Neoteleostei</taxon>
        <taxon>Acanthomorphata</taxon>
        <taxon>Pelagiaria</taxon>
        <taxon>Scombriformes</taxon>
        <taxon>Scombridae</taxon>
        <taxon>Scomber</taxon>
    </lineage>
</organism>
<evidence type="ECO:0000313" key="4">
    <source>
        <dbReference type="EMBL" id="CAK6964551.1"/>
    </source>
</evidence>
<dbReference type="GO" id="GO:0097197">
    <property type="term" value="C:tetraspanin-enriched microdomain"/>
    <property type="evidence" value="ECO:0007669"/>
    <property type="project" value="InterPro"/>
</dbReference>
<dbReference type="AlphaFoldDB" id="A0AAV1NYB3"/>
<evidence type="ECO:0000313" key="5">
    <source>
        <dbReference type="Proteomes" id="UP001314229"/>
    </source>
</evidence>
<dbReference type="InterPro" id="IPR028181">
    <property type="entry name" value="SCIMP"/>
</dbReference>
<accession>A0AAV1NYB3</accession>
<gene>
    <name evidence="4" type="ORF">FSCOSCO3_A019022</name>
</gene>
<keyword evidence="1" id="KW-0175">Coiled coil</keyword>
<dbReference type="Proteomes" id="UP001314229">
    <property type="component" value="Unassembled WGS sequence"/>
</dbReference>
<feature type="compositionally biased region" description="Acidic residues" evidence="2">
    <location>
        <begin position="213"/>
        <end position="228"/>
    </location>
</feature>
<evidence type="ECO:0000256" key="1">
    <source>
        <dbReference type="SAM" id="Coils"/>
    </source>
</evidence>
<dbReference type="Pfam" id="PF15050">
    <property type="entry name" value="SCIMP"/>
    <property type="match status" value="1"/>
</dbReference>
<feature type="region of interest" description="Disordered" evidence="2">
    <location>
        <begin position="191"/>
        <end position="228"/>
    </location>
</feature>
<reference evidence="4 5" key="1">
    <citation type="submission" date="2024-01" db="EMBL/GenBank/DDBJ databases">
        <authorList>
            <person name="Alioto T."/>
            <person name="Alioto T."/>
            <person name="Gomez Garrido J."/>
        </authorList>
    </citation>
    <scope>NUCLEOTIDE SEQUENCE [LARGE SCALE GENOMIC DNA]</scope>
</reference>
<proteinExistence type="predicted"/>
<evidence type="ECO:0000256" key="3">
    <source>
        <dbReference type="SAM" id="Phobius"/>
    </source>
</evidence>
<name>A0AAV1NYB3_SCOSC</name>
<evidence type="ECO:0000256" key="2">
    <source>
        <dbReference type="SAM" id="MobiDB-lite"/>
    </source>
</evidence>